<gene>
    <name evidence="7" type="ORF">ACEWY4_012343</name>
</gene>
<evidence type="ECO:0000313" key="8">
    <source>
        <dbReference type="Proteomes" id="UP001591681"/>
    </source>
</evidence>
<dbReference type="SUPFAM" id="SSF53448">
    <property type="entry name" value="Nucleotide-diphospho-sugar transferases"/>
    <property type="match status" value="1"/>
</dbReference>
<evidence type="ECO:0000256" key="5">
    <source>
        <dbReference type="SAM" id="Coils"/>
    </source>
</evidence>
<keyword evidence="8" id="KW-1185">Reference proteome</keyword>
<dbReference type="Pfam" id="PF25600">
    <property type="entry name" value="TRIM_CC"/>
    <property type="match status" value="2"/>
</dbReference>
<evidence type="ECO:0000313" key="7">
    <source>
        <dbReference type="EMBL" id="KAL2092545.1"/>
    </source>
</evidence>
<accession>A0ABD1K083</accession>
<evidence type="ECO:0000256" key="1">
    <source>
        <dbReference type="ARBA" id="ARBA00022723"/>
    </source>
</evidence>
<organism evidence="7 8">
    <name type="scientific">Coilia grayii</name>
    <name type="common">Gray's grenadier anchovy</name>
    <dbReference type="NCBI Taxonomy" id="363190"/>
    <lineage>
        <taxon>Eukaryota</taxon>
        <taxon>Metazoa</taxon>
        <taxon>Chordata</taxon>
        <taxon>Craniata</taxon>
        <taxon>Vertebrata</taxon>
        <taxon>Euteleostomi</taxon>
        <taxon>Actinopterygii</taxon>
        <taxon>Neopterygii</taxon>
        <taxon>Teleostei</taxon>
        <taxon>Clupei</taxon>
        <taxon>Clupeiformes</taxon>
        <taxon>Clupeoidei</taxon>
        <taxon>Engraulidae</taxon>
        <taxon>Coilinae</taxon>
        <taxon>Coilia</taxon>
    </lineage>
</organism>
<dbReference type="InterPro" id="IPR001173">
    <property type="entry name" value="Glyco_trans_2-like"/>
</dbReference>
<dbReference type="EMBL" id="JBHFQA010000010">
    <property type="protein sequence ID" value="KAL2092545.1"/>
    <property type="molecule type" value="Genomic_DNA"/>
</dbReference>
<dbReference type="InterPro" id="IPR029044">
    <property type="entry name" value="Nucleotide-diphossugar_trans"/>
</dbReference>
<evidence type="ECO:0000256" key="2">
    <source>
        <dbReference type="ARBA" id="ARBA00022771"/>
    </source>
</evidence>
<dbReference type="PROSITE" id="PS00518">
    <property type="entry name" value="ZF_RING_1"/>
    <property type="match status" value="1"/>
</dbReference>
<dbReference type="InterPro" id="IPR058030">
    <property type="entry name" value="TRIM8/14/16/25/29/45/65_CC"/>
</dbReference>
<dbReference type="SMART" id="SM00184">
    <property type="entry name" value="RING"/>
    <property type="match status" value="1"/>
</dbReference>
<proteinExistence type="predicted"/>
<dbReference type="SUPFAM" id="SSF57850">
    <property type="entry name" value="RING/U-box"/>
    <property type="match status" value="1"/>
</dbReference>
<feature type="coiled-coil region" evidence="5">
    <location>
        <begin position="324"/>
        <end position="376"/>
    </location>
</feature>
<sequence>MAGAIAGNQDLFMCSVCLDLLKDPVTLNCGHNYCMGCIKRCWNLEDRRGVYSCPECRQTFTPRPVLKKNVIVAKLVEQVRRTKDVVTVAAGRSAKQKQLRETQVRFQQMIQEREKELQELRKAVRTLKSSAQSAVEDSERMFAEMIHSIERRRSEVTELIRAQEKAEVSRAEKLLKKLEQEIAELKRREAELEQLSHTEDHINFLKTFPSVSSLPRSNNVSSMTVESCLSVTNATVKKLAILNEQLADTCKQVVMKIGKSAAVYGAVFPCVHHPLPTLEPQQPSAHLLEGGAGEVAHHHGVQRAVESSAQSTVEDSERMFAEMMRSIERRCSEVTELIRAQEKAEVSRAEGLLKQLEQEIAELRRREAELEQLSHSQDDIHFIQTFPSVSDPLQSKFISSITVSGSLSFDAVKTSVATLKLLLEDVCQQEVMNIAAAGWYFMSLCATIISRRTPRPCSCNGTILKDFFKNDSGLVRRRLEEYRKHKIRTSSSLDLVLVAPANCPLQYPIQGFTAVPLQSTPIPGLGVFAPQMDKYKVSLQVSRGVLSVKPLGRDGLVQGDGSAQVNISARSAAQLNAILGRVHYTSTLYRFRTGDLDINSQVTITTKTFLRYFELNAMISSIRQYYKTIKIIIADDSFNPVKVNGSGIEQYLMPPGQGWFAGRTLAVSQVTTKYLLWVDDDFFFTKKTKIEQLVEVMESMPELDMVSALVGDDSFNCRLAYEEGEEQEGGCLRRFRGHYQETVPGFPQCHLSNVVINFFLARTASMRKVVFDPRLKRAGHSQFFVDAVGKLLIASCNHISVGHQRKRPGNAKYNSFRMHSEKKNEMLFFFKNHFSCIHL</sequence>
<evidence type="ECO:0000259" key="6">
    <source>
        <dbReference type="PROSITE" id="PS50089"/>
    </source>
</evidence>
<feature type="coiled-coil region" evidence="5">
    <location>
        <begin position="99"/>
        <end position="137"/>
    </location>
</feature>
<keyword evidence="1" id="KW-0479">Metal-binding</keyword>
<evidence type="ECO:0000256" key="4">
    <source>
        <dbReference type="PROSITE-ProRule" id="PRU00175"/>
    </source>
</evidence>
<dbReference type="Gene3D" id="3.90.550.10">
    <property type="entry name" value="Spore Coat Polysaccharide Biosynthesis Protein SpsA, Chain A"/>
    <property type="match status" value="1"/>
</dbReference>
<comment type="caution">
    <text evidence="7">The sequence shown here is derived from an EMBL/GenBank/DDBJ whole genome shotgun (WGS) entry which is preliminary data.</text>
</comment>
<dbReference type="CDD" id="cd00761">
    <property type="entry name" value="Glyco_tranf_GTA_type"/>
    <property type="match status" value="1"/>
</dbReference>
<keyword evidence="3" id="KW-0862">Zinc</keyword>
<dbReference type="PANTHER" id="PTHR15046">
    <property type="entry name" value="GLYCO_TRANS_2-LIKE DOMAIN-CONTAINING PROTEIN"/>
    <property type="match status" value="1"/>
</dbReference>
<dbReference type="InterPro" id="IPR001841">
    <property type="entry name" value="Znf_RING"/>
</dbReference>
<feature type="coiled-coil region" evidence="5">
    <location>
        <begin position="161"/>
        <end position="198"/>
    </location>
</feature>
<dbReference type="GO" id="GO:0008270">
    <property type="term" value="F:zinc ion binding"/>
    <property type="evidence" value="ECO:0007669"/>
    <property type="project" value="UniProtKB-KW"/>
</dbReference>
<keyword evidence="2 4" id="KW-0863">Zinc-finger</keyword>
<name>A0ABD1K083_9TELE</name>
<reference evidence="7 8" key="1">
    <citation type="submission" date="2024-09" db="EMBL/GenBank/DDBJ databases">
        <title>A chromosome-level genome assembly of Gray's grenadier anchovy, Coilia grayii.</title>
        <authorList>
            <person name="Fu Z."/>
        </authorList>
    </citation>
    <scope>NUCLEOTIDE SEQUENCE [LARGE SCALE GENOMIC DNA]</scope>
    <source>
        <strain evidence="7">G4</strain>
        <tissue evidence="7">Muscle</tissue>
    </source>
</reference>
<dbReference type="PANTHER" id="PTHR15046:SF2">
    <property type="entry name" value="BETA-1,4 N-ACETYLGALACTOSAMINYLTRANSFERASE 2"/>
    <property type="match status" value="1"/>
</dbReference>
<feature type="domain" description="RING-type" evidence="6">
    <location>
        <begin position="14"/>
        <end position="57"/>
    </location>
</feature>
<protein>
    <recommendedName>
        <fullName evidence="6">RING-type domain-containing protein</fullName>
    </recommendedName>
</protein>
<dbReference type="Proteomes" id="UP001591681">
    <property type="component" value="Unassembled WGS sequence"/>
</dbReference>
<dbReference type="InterPro" id="IPR013083">
    <property type="entry name" value="Znf_RING/FYVE/PHD"/>
</dbReference>
<dbReference type="Gene3D" id="3.30.40.10">
    <property type="entry name" value="Zinc/RING finger domain, C3HC4 (zinc finger)"/>
    <property type="match status" value="1"/>
</dbReference>
<dbReference type="Pfam" id="PF00535">
    <property type="entry name" value="Glycos_transf_2"/>
    <property type="match status" value="1"/>
</dbReference>
<dbReference type="PROSITE" id="PS50089">
    <property type="entry name" value="ZF_RING_2"/>
    <property type="match status" value="1"/>
</dbReference>
<evidence type="ECO:0000256" key="3">
    <source>
        <dbReference type="ARBA" id="ARBA00022833"/>
    </source>
</evidence>
<dbReference type="AlphaFoldDB" id="A0ABD1K083"/>
<dbReference type="Pfam" id="PF15227">
    <property type="entry name" value="zf-C3HC4_4"/>
    <property type="match status" value="1"/>
</dbReference>
<dbReference type="InterPro" id="IPR017907">
    <property type="entry name" value="Znf_RING_CS"/>
</dbReference>
<keyword evidence="5" id="KW-0175">Coiled coil</keyword>